<reference evidence="8" key="1">
    <citation type="submission" date="2014-03" db="EMBL/GenBank/DDBJ databases">
        <authorList>
            <person name="Aksoy S."/>
            <person name="Warren W."/>
            <person name="Wilson R.K."/>
        </authorList>
    </citation>
    <scope>NUCLEOTIDE SEQUENCE [LARGE SCALE GENOMIC DNA]</scope>
    <source>
        <strain evidence="8">IAEA</strain>
    </source>
</reference>
<dbReference type="InterPro" id="IPR023796">
    <property type="entry name" value="Serpin_dom"/>
</dbReference>
<evidence type="ECO:0000259" key="6">
    <source>
        <dbReference type="SMART" id="SM00093"/>
    </source>
</evidence>
<organism evidence="7 8">
    <name type="scientific">Glossina pallidipes</name>
    <name type="common">Tsetse fly</name>
    <dbReference type="NCBI Taxonomy" id="7398"/>
    <lineage>
        <taxon>Eukaryota</taxon>
        <taxon>Metazoa</taxon>
        <taxon>Ecdysozoa</taxon>
        <taxon>Arthropoda</taxon>
        <taxon>Hexapoda</taxon>
        <taxon>Insecta</taxon>
        <taxon>Pterygota</taxon>
        <taxon>Neoptera</taxon>
        <taxon>Endopterygota</taxon>
        <taxon>Diptera</taxon>
        <taxon>Brachycera</taxon>
        <taxon>Muscomorpha</taxon>
        <taxon>Hippoboscoidea</taxon>
        <taxon>Glossinidae</taxon>
        <taxon>Glossina</taxon>
    </lineage>
</organism>
<dbReference type="InterPro" id="IPR036186">
    <property type="entry name" value="Serpin_sf"/>
</dbReference>
<dbReference type="InterPro" id="IPR042178">
    <property type="entry name" value="Serpin_sf_1"/>
</dbReference>
<dbReference type="Gene3D" id="3.30.497.10">
    <property type="entry name" value="Antithrombin, subunit I, domain 2"/>
    <property type="match status" value="2"/>
</dbReference>
<feature type="chain" id="PRO_5008403569" description="Serpin domain-containing protein" evidence="5">
    <location>
        <begin position="29"/>
        <end position="643"/>
    </location>
</feature>
<dbReference type="PANTHER" id="PTHR11461">
    <property type="entry name" value="SERINE PROTEASE INHIBITOR, SERPIN"/>
    <property type="match status" value="1"/>
</dbReference>
<reference evidence="7" key="2">
    <citation type="submission" date="2020-05" db="UniProtKB">
        <authorList>
            <consortium name="EnsemblMetazoa"/>
        </authorList>
    </citation>
    <scope>IDENTIFICATION</scope>
    <source>
        <strain evidence="7">IAEA</strain>
    </source>
</reference>
<evidence type="ECO:0000256" key="3">
    <source>
        <dbReference type="RuleBase" id="RU000411"/>
    </source>
</evidence>
<feature type="compositionally biased region" description="Polar residues" evidence="4">
    <location>
        <begin position="220"/>
        <end position="229"/>
    </location>
</feature>
<accession>A0A1B0A7K4</accession>
<dbReference type="PROSITE" id="PS00284">
    <property type="entry name" value="SERPIN"/>
    <property type="match status" value="1"/>
</dbReference>
<dbReference type="VEuPathDB" id="VectorBase:GPAI036775"/>
<feature type="compositionally biased region" description="Low complexity" evidence="4">
    <location>
        <begin position="202"/>
        <end position="219"/>
    </location>
</feature>
<sequence>MFILKRKNFCKSLVLLLMHSVFLNSCEAHIIQVDHDRFEHSSILKPYLPPLLLPHVTSVSHTDEIVSGQSENELSPAELMVDLTNDLTYRIMYYHSILNRNNFAFSPTALMSILIALYEGSAGRSATELKTTLFLPSNRDIIRVGYRDIHRRLRTYFFDTDNPLKGLSLNKENVTISREYENILIFYGYDLGMDMISTMMPDMTTTTSKSSSSKGTSIPETTEMQSPSISTEATSKAPTTTTTTTTTTTATAEILTTSETVTSGTTINDKENPSSETTTTFDSKESMQEVTTTAPIEGITESEAASNVEAAELVSSFIAEDNSEPFARIQKVRVTRLPSAKLQAPLSSMKPKVNYLPAKRSNRKLIKRHKRHLFGYKDLNSNLFVTLFNAEHPTAQHLPNIGEHHSVDIPNLSIISNHYGTELNPNFITSTNNGEIGNAIKHNYNTDVISHVFYLGNQQTIYTTFKVYNAVLYYKYFNNLGMSAIELELNTPEYNLLILLPDFHTDLVTAAASLRFAPKLRLLRKQLKPKWVQATIPDFQLNGVMFLTNDLQNMGIGDIFEPNRADFRPMTDEKSTYVRHIEQTINIHIHTHPINQLRRTNGAQTQPIQISVNHPFMFFIVDRDLDVAVMSGRILNPLNVRIQ</sequence>
<evidence type="ECO:0000256" key="4">
    <source>
        <dbReference type="SAM" id="MobiDB-lite"/>
    </source>
</evidence>
<dbReference type="Pfam" id="PF00079">
    <property type="entry name" value="Serpin"/>
    <property type="match status" value="1"/>
</dbReference>
<dbReference type="InterPro" id="IPR042185">
    <property type="entry name" value="Serpin_sf_2"/>
</dbReference>
<dbReference type="Gene3D" id="2.30.39.10">
    <property type="entry name" value="Alpha-1-antitrypsin, domain 1"/>
    <property type="match status" value="1"/>
</dbReference>
<comment type="similarity">
    <text evidence="3">Belongs to the serpin family.</text>
</comment>
<dbReference type="FunFam" id="3.30.497.10:FF:000026">
    <property type="entry name" value="Serine protease inhibitor (serpin) 19"/>
    <property type="match status" value="1"/>
</dbReference>
<dbReference type="STRING" id="7398.A0A1B0A7K4"/>
<dbReference type="EnsemblMetazoa" id="GPAI036775-RA">
    <property type="protein sequence ID" value="GPAI036775-PA"/>
    <property type="gene ID" value="GPAI036775"/>
</dbReference>
<evidence type="ECO:0000313" key="7">
    <source>
        <dbReference type="EnsemblMetazoa" id="GPAI036775-PA"/>
    </source>
</evidence>
<dbReference type="Proteomes" id="UP000092445">
    <property type="component" value="Unassembled WGS sequence"/>
</dbReference>
<proteinExistence type="inferred from homology"/>
<keyword evidence="5" id="KW-0732">Signal</keyword>
<dbReference type="InterPro" id="IPR000215">
    <property type="entry name" value="Serpin_fam"/>
</dbReference>
<protein>
    <recommendedName>
        <fullName evidence="6">Serpin domain-containing protein</fullName>
    </recommendedName>
</protein>
<dbReference type="SUPFAM" id="SSF56574">
    <property type="entry name" value="Serpins"/>
    <property type="match status" value="1"/>
</dbReference>
<keyword evidence="8" id="KW-1185">Reference proteome</keyword>
<feature type="signal peptide" evidence="5">
    <location>
        <begin position="1"/>
        <end position="28"/>
    </location>
</feature>
<dbReference type="GO" id="GO:0005615">
    <property type="term" value="C:extracellular space"/>
    <property type="evidence" value="ECO:0007669"/>
    <property type="project" value="InterPro"/>
</dbReference>
<evidence type="ECO:0000313" key="8">
    <source>
        <dbReference type="Proteomes" id="UP000092445"/>
    </source>
</evidence>
<evidence type="ECO:0000256" key="1">
    <source>
        <dbReference type="ARBA" id="ARBA00022690"/>
    </source>
</evidence>
<feature type="region of interest" description="Disordered" evidence="4">
    <location>
        <begin position="202"/>
        <end position="289"/>
    </location>
</feature>
<dbReference type="SMART" id="SM00093">
    <property type="entry name" value="SERPIN"/>
    <property type="match status" value="1"/>
</dbReference>
<keyword evidence="2" id="KW-0722">Serine protease inhibitor</keyword>
<dbReference type="InterPro" id="IPR023795">
    <property type="entry name" value="Serpin_CS"/>
</dbReference>
<dbReference type="GO" id="GO:0004867">
    <property type="term" value="F:serine-type endopeptidase inhibitor activity"/>
    <property type="evidence" value="ECO:0007669"/>
    <property type="project" value="UniProtKB-KW"/>
</dbReference>
<feature type="compositionally biased region" description="Low complexity" evidence="4">
    <location>
        <begin position="230"/>
        <end position="266"/>
    </location>
</feature>
<name>A0A1B0A7K4_GLOPL</name>
<evidence type="ECO:0000256" key="2">
    <source>
        <dbReference type="ARBA" id="ARBA00022900"/>
    </source>
</evidence>
<dbReference type="AlphaFoldDB" id="A0A1B0A7K4"/>
<keyword evidence="1" id="KW-0646">Protease inhibitor</keyword>
<dbReference type="PANTHER" id="PTHR11461:SF130">
    <property type="entry name" value="SERPIN 85F"/>
    <property type="match status" value="1"/>
</dbReference>
<evidence type="ECO:0000256" key="5">
    <source>
        <dbReference type="SAM" id="SignalP"/>
    </source>
</evidence>
<feature type="domain" description="Serpin" evidence="6">
    <location>
        <begin position="92"/>
        <end position="637"/>
    </location>
</feature>